<dbReference type="PANTHER" id="PTHR42951:SF14">
    <property type="entry name" value="METALLO-BETA-LACTAMASE SUPERFAMILY PROTEIN"/>
    <property type="match status" value="1"/>
</dbReference>
<protein>
    <submittedName>
        <fullName evidence="3">MBL fold metallo-hydrolase</fullName>
    </submittedName>
</protein>
<dbReference type="SMART" id="SM00849">
    <property type="entry name" value="Lactamase_B"/>
    <property type="match status" value="1"/>
</dbReference>
<sequence length="290" mass="31134">MSNTVSKTLIATATSLLSTAALAGQPLTLDVYNAGPNSFHVNSTLIVGENEVLLVDTGFTKADGLRLAAKVLDTGKPLKTIFISQADPDFYFGAEVLKQVFPDVRIITTPAVRAAIEKKMAGKVAYWGPKLGANAPQQPVLPDAWNESSLNLEGHSIDIRGTDGVLATRPYLWIADNKAILGDIAVFGNLHLWTADTQSAEQLDAWNQQLDSMLALKPEVVIPGHMAANTELTASAIEYSKGYLAAFRQAVKDHHNSADVKAAMQQQYPDAGLGIALELGSKVHTGEMKW</sequence>
<feature type="domain" description="Metallo-beta-lactamase" evidence="2">
    <location>
        <begin position="40"/>
        <end position="225"/>
    </location>
</feature>
<organism evidence="3 4">
    <name type="scientific">Parathalassolituus penaei</name>
    <dbReference type="NCBI Taxonomy" id="2997323"/>
    <lineage>
        <taxon>Bacteria</taxon>
        <taxon>Pseudomonadati</taxon>
        <taxon>Pseudomonadota</taxon>
        <taxon>Gammaproteobacteria</taxon>
        <taxon>Oceanospirillales</taxon>
        <taxon>Oceanospirillaceae</taxon>
        <taxon>Parathalassolituus</taxon>
    </lineage>
</organism>
<keyword evidence="4" id="KW-1185">Reference proteome</keyword>
<dbReference type="CDD" id="cd07739">
    <property type="entry name" value="metallo-hydrolase-like_MBL-fold"/>
    <property type="match status" value="1"/>
</dbReference>
<dbReference type="Gene3D" id="3.60.15.10">
    <property type="entry name" value="Ribonuclease Z/Hydroxyacylglutathione hydrolase-like"/>
    <property type="match status" value="1"/>
</dbReference>
<dbReference type="RefSeq" id="WP_283174850.1">
    <property type="nucleotide sequence ID" value="NZ_JAPNOA010000056.1"/>
</dbReference>
<dbReference type="Pfam" id="PF00753">
    <property type="entry name" value="Lactamase_B"/>
    <property type="match status" value="1"/>
</dbReference>
<evidence type="ECO:0000259" key="2">
    <source>
        <dbReference type="SMART" id="SM00849"/>
    </source>
</evidence>
<dbReference type="InterPro" id="IPR001279">
    <property type="entry name" value="Metallo-B-lactamas"/>
</dbReference>
<name>A0A9X3EH47_9GAMM</name>
<proteinExistence type="predicted"/>
<evidence type="ECO:0000313" key="3">
    <source>
        <dbReference type="EMBL" id="MCY0966649.1"/>
    </source>
</evidence>
<dbReference type="Proteomes" id="UP001150830">
    <property type="component" value="Unassembled WGS sequence"/>
</dbReference>
<dbReference type="InterPro" id="IPR050855">
    <property type="entry name" value="NDM-1-like"/>
</dbReference>
<dbReference type="EMBL" id="JAPNOA010000056">
    <property type="protein sequence ID" value="MCY0966649.1"/>
    <property type="molecule type" value="Genomic_DNA"/>
</dbReference>
<dbReference type="InterPro" id="IPR036866">
    <property type="entry name" value="RibonucZ/Hydroxyglut_hydro"/>
</dbReference>
<dbReference type="PANTHER" id="PTHR42951">
    <property type="entry name" value="METALLO-BETA-LACTAMASE DOMAIN-CONTAINING"/>
    <property type="match status" value="1"/>
</dbReference>
<dbReference type="SUPFAM" id="SSF56281">
    <property type="entry name" value="Metallo-hydrolase/oxidoreductase"/>
    <property type="match status" value="1"/>
</dbReference>
<feature type="signal peptide" evidence="1">
    <location>
        <begin position="1"/>
        <end position="23"/>
    </location>
</feature>
<keyword evidence="1" id="KW-0732">Signal</keyword>
<comment type="caution">
    <text evidence="3">The sequence shown here is derived from an EMBL/GenBank/DDBJ whole genome shotgun (WGS) entry which is preliminary data.</text>
</comment>
<reference evidence="3" key="1">
    <citation type="submission" date="2022-11" db="EMBL/GenBank/DDBJ databases">
        <title>Parathalassolutuus dongxingensis gen. nov., sp. nov., a novel member of family Oceanospirillaceae isolated from a coastal shrimp pond in Guangxi, China.</title>
        <authorList>
            <person name="Chen H."/>
        </authorList>
    </citation>
    <scope>NUCLEOTIDE SEQUENCE</scope>
    <source>
        <strain evidence="3">G-43</strain>
    </source>
</reference>
<evidence type="ECO:0000256" key="1">
    <source>
        <dbReference type="SAM" id="SignalP"/>
    </source>
</evidence>
<dbReference type="AlphaFoldDB" id="A0A9X3EH47"/>
<evidence type="ECO:0000313" key="4">
    <source>
        <dbReference type="Proteomes" id="UP001150830"/>
    </source>
</evidence>
<feature type="chain" id="PRO_5040932561" evidence="1">
    <location>
        <begin position="24"/>
        <end position="290"/>
    </location>
</feature>
<accession>A0A9X3EH47</accession>
<gene>
    <name evidence="3" type="ORF">OUO13_15785</name>
</gene>